<dbReference type="RefSeq" id="WP_215885199.1">
    <property type="nucleotide sequence ID" value="NZ_JAAOMP010000172.1"/>
</dbReference>
<dbReference type="Pfam" id="PF08751">
    <property type="entry name" value="TrwC"/>
    <property type="match status" value="1"/>
</dbReference>
<dbReference type="CDD" id="cd18809">
    <property type="entry name" value="SF1_C_RecD"/>
    <property type="match status" value="1"/>
</dbReference>
<comment type="caution">
    <text evidence="3">The sequence shown here is derived from an EMBL/GenBank/DDBJ whole genome shotgun (WGS) entry which is preliminary data.</text>
</comment>
<evidence type="ECO:0000313" key="3">
    <source>
        <dbReference type="EMBL" id="MBU2761718.1"/>
    </source>
</evidence>
<protein>
    <submittedName>
        <fullName evidence="3">Relaxase domain-containing protein</fullName>
    </submittedName>
</protein>
<feature type="compositionally biased region" description="Basic and acidic residues" evidence="1">
    <location>
        <begin position="938"/>
        <end position="948"/>
    </location>
</feature>
<dbReference type="InterPro" id="IPR027417">
    <property type="entry name" value="P-loop_NTPase"/>
</dbReference>
<feature type="region of interest" description="Disordered" evidence="1">
    <location>
        <begin position="938"/>
        <end position="972"/>
    </location>
</feature>
<dbReference type="InterPro" id="IPR014862">
    <property type="entry name" value="TrwC"/>
</dbReference>
<sequence length="972" mass="106211">MLSIKNVRSKNGKSGGMANYPEEGLTMKPGGENAPKKDGVLSYYQGAEDGHGIWFGTLAKEVEYPELVDHDAFVEALEGHFPGDLDISQRGHRQGDRRLCTDLTFSAPKSISLLALVENDRRILEVHHAAVREALRFIEKEVLTARMGKGGTRIQRTGKMLAATFKHEDARDVDGRIDPQLHTHCMVMNVTRREDDTLSAMVLDFGMNNVRMHLADAIYKNALARGVRTLGYGIERTKDGFEVAGIPPEAITRFSQRKAQIDAALESVGLSREHSTATQRTHANLATRRRKIPMDRVACRWEWRERVREAGLDLAALQRAAQGREDVLPDISADAVQSAARHLSERDTVFSRDAVRLTALQSAVGAIAGLDQVDDALTRSSALISVGADQLTTEAALLREQTILARVAMGQNRSSAFLEAAAADRLISDREAVQGFPYSAGQRAALQLGLTSTDQVLGVVGSAGTGKTTSMAGIVAAAQARGYQVVGLAPSAAASRELDSAGATDTRTLARYLLQPDPAEGPRYLLLDEAGMVSARDMELLLQRLRPQDRLLLVGDPRQLASVEAGNPFALLLDSGVLAHVRIEEVQRQRDPQLRRIAEAFAAGRATEAVAAAQPYLREVPILQSGQDRQGRPKVTTEDRQQAIAAACAADYLARNPVERERTLLVSGTNAVRARINTDIRAGLQAQGAIGPEAVTITALDKANLTREQRTLAEQYRPGMVVRIRRPRQGVRGKLEEQAYTVIGTQGGQVLLRDAAGAEMPWDPARADHSLVSLYQTRTLPLATGDRVLFRENQTQGEKTRIVNGQTGQVVAVDTRRGLVTIALEGQDMPLEVMADQVIALDYGWCRTIHASQGQTVNHVIVAGEASRLATAETAYVAASWERWSLVIYTDDQEKLQQSWTRWAERQSAMQATRTRMVPHLDTLTALRERAAAALGREGDLARVRVPEQKPMQRPAPDQQPQPPSRGFGPGR</sequence>
<dbReference type="InterPro" id="IPR003593">
    <property type="entry name" value="AAA+_ATPase"/>
</dbReference>
<dbReference type="SUPFAM" id="SSF55464">
    <property type="entry name" value="Origin of replication-binding domain, RBD-like"/>
    <property type="match status" value="1"/>
</dbReference>
<keyword evidence="4" id="KW-1185">Reference proteome</keyword>
<gene>
    <name evidence="3" type="ORF">HAP95_16425</name>
</gene>
<evidence type="ECO:0000256" key="1">
    <source>
        <dbReference type="SAM" id="MobiDB-lite"/>
    </source>
</evidence>
<dbReference type="CDD" id="cd17933">
    <property type="entry name" value="DEXSc_RecD-like"/>
    <property type="match status" value="1"/>
</dbReference>
<organism evidence="3 4">
    <name type="scientific">Acidithiobacillus sulfurivorans</name>
    <dbReference type="NCBI Taxonomy" id="1958756"/>
    <lineage>
        <taxon>Bacteria</taxon>
        <taxon>Pseudomonadati</taxon>
        <taxon>Pseudomonadota</taxon>
        <taxon>Acidithiobacillia</taxon>
        <taxon>Acidithiobacillales</taxon>
        <taxon>Acidithiobacillaceae</taxon>
        <taxon>Acidithiobacillus</taxon>
    </lineage>
</organism>
<dbReference type="SUPFAM" id="SSF52540">
    <property type="entry name" value="P-loop containing nucleoside triphosphate hydrolases"/>
    <property type="match status" value="2"/>
</dbReference>
<proteinExistence type="predicted"/>
<evidence type="ECO:0000313" key="4">
    <source>
        <dbReference type="Proteomes" id="UP000755654"/>
    </source>
</evidence>
<evidence type="ECO:0000259" key="2">
    <source>
        <dbReference type="SMART" id="SM00382"/>
    </source>
</evidence>
<dbReference type="Gene3D" id="2.30.30.940">
    <property type="match status" value="1"/>
</dbReference>
<dbReference type="Pfam" id="PF13604">
    <property type="entry name" value="AAA_30"/>
    <property type="match status" value="1"/>
</dbReference>
<dbReference type="NCBIfam" id="NF041492">
    <property type="entry name" value="MobF"/>
    <property type="match status" value="1"/>
</dbReference>
<dbReference type="EMBL" id="JAAOMP010000172">
    <property type="protein sequence ID" value="MBU2761718.1"/>
    <property type="molecule type" value="Genomic_DNA"/>
</dbReference>
<feature type="region of interest" description="Disordered" evidence="1">
    <location>
        <begin position="1"/>
        <end position="33"/>
    </location>
</feature>
<name>A0ABS6A4V3_9PROT</name>
<dbReference type="InterPro" id="IPR014059">
    <property type="entry name" value="TraI/TrwC_relax"/>
</dbReference>
<accession>A0ABS6A4V3</accession>
<feature type="domain" description="AAA+ ATPase" evidence="2">
    <location>
        <begin position="453"/>
        <end position="584"/>
    </location>
</feature>
<dbReference type="Gene3D" id="3.40.50.300">
    <property type="entry name" value="P-loop containing nucleotide triphosphate hydrolases"/>
    <property type="match status" value="2"/>
</dbReference>
<dbReference type="NCBIfam" id="TIGR02686">
    <property type="entry name" value="relax_trwC"/>
    <property type="match status" value="1"/>
</dbReference>
<reference evidence="3 4" key="1">
    <citation type="journal article" date="2021" name="ISME J.">
        <title>Genomic evolution of the class Acidithiobacillia: deep-branching Proteobacteria living in extreme acidic conditions.</title>
        <authorList>
            <person name="Moya-Beltran A."/>
            <person name="Beard S."/>
            <person name="Rojas-Villalobos C."/>
            <person name="Issotta F."/>
            <person name="Gallardo Y."/>
            <person name="Ulloa R."/>
            <person name="Giaveno A."/>
            <person name="Degli Esposti M."/>
            <person name="Johnson D.B."/>
            <person name="Quatrini R."/>
        </authorList>
    </citation>
    <scope>NUCLEOTIDE SEQUENCE [LARGE SCALE GENOMIC DNA]</scope>
    <source>
        <strain evidence="3 4">RW2</strain>
    </source>
</reference>
<dbReference type="SMART" id="SM00382">
    <property type="entry name" value="AAA"/>
    <property type="match status" value="1"/>
</dbReference>
<dbReference type="Proteomes" id="UP000755654">
    <property type="component" value="Unassembled WGS sequence"/>
</dbReference>